<evidence type="ECO:0000313" key="2">
    <source>
        <dbReference type="Proteomes" id="UP000070533"/>
    </source>
</evidence>
<sequence>MILQEFDNVIPAFEEPFQPCPLALMPSQKSVFYTLVICP</sequence>
<name>A0A133Q6W2_9BACT</name>
<dbReference type="PATRIC" id="fig|28128.5.peg.1604"/>
<dbReference type="EMBL" id="LRQG01000109">
    <property type="protein sequence ID" value="KXA38604.1"/>
    <property type="molecule type" value="Genomic_DNA"/>
</dbReference>
<proteinExistence type="predicted"/>
<accession>A0A133Q6W2</accession>
<reference evidence="2" key="1">
    <citation type="submission" date="2016-01" db="EMBL/GenBank/DDBJ databases">
        <authorList>
            <person name="Mitreva M."/>
            <person name="Pepin K.H."/>
            <person name="Mihindukulasuriya K.A."/>
            <person name="Fulton R."/>
            <person name="Fronick C."/>
            <person name="O'Laughlin M."/>
            <person name="Miner T."/>
            <person name="Herter B."/>
            <person name="Rosa B.A."/>
            <person name="Cordes M."/>
            <person name="Tomlinson C."/>
            <person name="Wollam A."/>
            <person name="Palsikar V.B."/>
            <person name="Mardis E.R."/>
            <person name="Wilson R.K."/>
        </authorList>
    </citation>
    <scope>NUCLEOTIDE SEQUENCE [LARGE SCALE GENOMIC DNA]</scope>
    <source>
        <strain evidence="2">MJR7716</strain>
    </source>
</reference>
<keyword evidence="2" id="KW-1185">Reference proteome</keyword>
<dbReference type="STRING" id="28128.HMPREF3226_01565"/>
<gene>
    <name evidence="1" type="ORF">HMPREF3226_01565</name>
</gene>
<dbReference type="AlphaFoldDB" id="A0A133Q6W2"/>
<comment type="caution">
    <text evidence="1">The sequence shown here is derived from an EMBL/GenBank/DDBJ whole genome shotgun (WGS) entry which is preliminary data.</text>
</comment>
<dbReference type="Proteomes" id="UP000070533">
    <property type="component" value="Unassembled WGS sequence"/>
</dbReference>
<organism evidence="1 2">
    <name type="scientific">Prevotella corporis</name>
    <dbReference type="NCBI Taxonomy" id="28128"/>
    <lineage>
        <taxon>Bacteria</taxon>
        <taxon>Pseudomonadati</taxon>
        <taxon>Bacteroidota</taxon>
        <taxon>Bacteroidia</taxon>
        <taxon>Bacteroidales</taxon>
        <taxon>Prevotellaceae</taxon>
        <taxon>Prevotella</taxon>
    </lineage>
</organism>
<evidence type="ECO:0000313" key="1">
    <source>
        <dbReference type="EMBL" id="KXA38604.1"/>
    </source>
</evidence>
<protein>
    <submittedName>
        <fullName evidence="1">Uncharacterized protein</fullName>
    </submittedName>
</protein>